<evidence type="ECO:0000256" key="6">
    <source>
        <dbReference type="SAM" id="Phobius"/>
    </source>
</evidence>
<feature type="transmembrane region" description="Helical" evidence="6">
    <location>
        <begin position="35"/>
        <end position="50"/>
    </location>
</feature>
<protein>
    <submittedName>
        <fullName evidence="7">High-affinity branched-chain amino acid transport system permease protein LivH</fullName>
    </submittedName>
</protein>
<dbReference type="AlphaFoldDB" id="A0A2T0ALS2"/>
<dbReference type="GO" id="GO:0005886">
    <property type="term" value="C:plasma membrane"/>
    <property type="evidence" value="ECO:0007669"/>
    <property type="project" value="UniProtKB-SubCell"/>
</dbReference>
<dbReference type="InterPro" id="IPR001851">
    <property type="entry name" value="ABC_transp_permease"/>
</dbReference>
<dbReference type="PANTHER" id="PTHR30482">
    <property type="entry name" value="HIGH-AFFINITY BRANCHED-CHAIN AMINO ACID TRANSPORT SYSTEM PERMEASE"/>
    <property type="match status" value="1"/>
</dbReference>
<feature type="transmembrane region" description="Helical" evidence="6">
    <location>
        <begin position="315"/>
        <end position="342"/>
    </location>
</feature>
<dbReference type="Proteomes" id="UP000238415">
    <property type="component" value="Unassembled WGS sequence"/>
</dbReference>
<dbReference type="EMBL" id="PVXM01000052">
    <property type="protein sequence ID" value="PRR69683.1"/>
    <property type="molecule type" value="Genomic_DNA"/>
</dbReference>
<proteinExistence type="predicted"/>
<feature type="transmembrane region" description="Helical" evidence="6">
    <location>
        <begin position="171"/>
        <end position="190"/>
    </location>
</feature>
<feature type="transmembrane region" description="Helical" evidence="6">
    <location>
        <begin position="144"/>
        <end position="164"/>
    </location>
</feature>
<feature type="transmembrane region" description="Helical" evidence="6">
    <location>
        <begin position="354"/>
        <end position="373"/>
    </location>
</feature>
<dbReference type="PANTHER" id="PTHR30482:SF10">
    <property type="entry name" value="HIGH-AFFINITY BRANCHED-CHAIN AMINO ACID TRANSPORT PROTEIN BRAE"/>
    <property type="match status" value="1"/>
</dbReference>
<dbReference type="CDD" id="cd06581">
    <property type="entry name" value="TM_PBP1_LivM_like"/>
    <property type="match status" value="1"/>
</dbReference>
<dbReference type="InterPro" id="IPR043428">
    <property type="entry name" value="LivM-like"/>
</dbReference>
<keyword evidence="8" id="KW-1185">Reference proteome</keyword>
<evidence type="ECO:0000256" key="4">
    <source>
        <dbReference type="ARBA" id="ARBA00022989"/>
    </source>
</evidence>
<reference evidence="7 8" key="1">
    <citation type="submission" date="2018-03" db="EMBL/GenBank/DDBJ databases">
        <title>Genome sequence of Moorella humiferrea DSM 23265.</title>
        <authorList>
            <person name="Poehlein A."/>
            <person name="Daniel R."/>
        </authorList>
    </citation>
    <scope>NUCLEOTIDE SEQUENCE [LARGE SCALE GENOMIC DNA]</scope>
    <source>
        <strain evidence="7 8">DSM 23265</strain>
    </source>
</reference>
<comment type="subcellular location">
    <subcellularLocation>
        <location evidence="1">Cell membrane</location>
        <topology evidence="1">Multi-pass membrane protein</topology>
    </subcellularLocation>
</comment>
<accession>A0A2T0ALS2</accession>
<name>A0A2T0ALS2_9FIRM</name>
<evidence type="ECO:0000256" key="1">
    <source>
        <dbReference type="ARBA" id="ARBA00004651"/>
    </source>
</evidence>
<evidence type="ECO:0000313" key="7">
    <source>
        <dbReference type="EMBL" id="PRR69683.1"/>
    </source>
</evidence>
<feature type="transmembrane region" description="Helical" evidence="6">
    <location>
        <begin position="117"/>
        <end position="138"/>
    </location>
</feature>
<feature type="transmembrane region" description="Helical" evidence="6">
    <location>
        <begin position="280"/>
        <end position="303"/>
    </location>
</feature>
<keyword evidence="3 6" id="KW-0812">Transmembrane</keyword>
<dbReference type="GO" id="GO:0015658">
    <property type="term" value="F:branched-chain amino acid transmembrane transporter activity"/>
    <property type="evidence" value="ECO:0007669"/>
    <property type="project" value="InterPro"/>
</dbReference>
<keyword evidence="5 6" id="KW-0472">Membrane</keyword>
<gene>
    <name evidence="7" type="primary">livH_4</name>
    <name evidence="7" type="ORF">MOHU_22230</name>
</gene>
<feature type="transmembrane region" description="Helical" evidence="6">
    <location>
        <begin position="91"/>
        <end position="110"/>
    </location>
</feature>
<feature type="transmembrane region" description="Helical" evidence="6">
    <location>
        <begin position="12"/>
        <end position="29"/>
    </location>
</feature>
<feature type="transmembrane region" description="Helical" evidence="6">
    <location>
        <begin position="231"/>
        <end position="250"/>
    </location>
</feature>
<evidence type="ECO:0000256" key="2">
    <source>
        <dbReference type="ARBA" id="ARBA00022475"/>
    </source>
</evidence>
<evidence type="ECO:0000256" key="5">
    <source>
        <dbReference type="ARBA" id="ARBA00023136"/>
    </source>
</evidence>
<comment type="caution">
    <text evidence="7">The sequence shown here is derived from an EMBL/GenBank/DDBJ whole genome shotgun (WGS) entry which is preliminary data.</text>
</comment>
<feature type="transmembrane region" description="Helical" evidence="6">
    <location>
        <begin position="70"/>
        <end position="85"/>
    </location>
</feature>
<keyword evidence="4 6" id="KW-1133">Transmembrane helix</keyword>
<sequence>MVNKRTTFNEGVLAVAVSIAICLILYVALVSTLPVTLLMLALGLCLIIVGERNKSIEKVYEVMENQKAKAFIVVMVFVLILPLFVSGNSYIMHIAIMAGIYSIIALGLNFQLGSAGMVNFAPAAFYGAGAYTSAILAVKYGVSPWIGMIFAIIMASLLGFIFGYPALKTRGYYLSLVTIAFQVIFTLMIINTDWVGGPNGIPGIPGYQIFGYSFRKPLEIFTVKLSYQTNYFYLVFLLVGLAAIVASRLYNSRIGLAWNAIEQDEIVASTQGINLTKIKLLAFSLGAAFAGVAGALYAHYISFIGNEDFDFSKSLVLICMVILGGMDNVLGVILGAIMLTIMDEKLRDFADYRMLMYAIILIIILLVRPQGLLPKRNRKYETGDGLDEKINIKAVLGGK</sequence>
<keyword evidence="2" id="KW-1003">Cell membrane</keyword>
<evidence type="ECO:0000313" key="8">
    <source>
        <dbReference type="Proteomes" id="UP000238415"/>
    </source>
</evidence>
<evidence type="ECO:0000256" key="3">
    <source>
        <dbReference type="ARBA" id="ARBA00022692"/>
    </source>
</evidence>
<organism evidence="7 8">
    <name type="scientific">Neomoorella humiferrea</name>
    <dbReference type="NCBI Taxonomy" id="676965"/>
    <lineage>
        <taxon>Bacteria</taxon>
        <taxon>Bacillati</taxon>
        <taxon>Bacillota</taxon>
        <taxon>Clostridia</taxon>
        <taxon>Neomoorellales</taxon>
        <taxon>Neomoorellaceae</taxon>
        <taxon>Neomoorella</taxon>
    </lineage>
</organism>
<dbReference type="Pfam" id="PF02653">
    <property type="entry name" value="BPD_transp_2"/>
    <property type="match status" value="1"/>
</dbReference>